<evidence type="ECO:0000259" key="5">
    <source>
        <dbReference type="PROSITE" id="PS50135"/>
    </source>
</evidence>
<dbReference type="Pfam" id="PF00569">
    <property type="entry name" value="ZZ"/>
    <property type="match status" value="1"/>
</dbReference>
<keyword evidence="1" id="KW-0479">Metal-binding</keyword>
<dbReference type="PANTHER" id="PTHR22705">
    <property type="entry name" value="ZINC FINGER, ZZ DOMAIN CONTAINING 3"/>
    <property type="match status" value="1"/>
</dbReference>
<evidence type="ECO:0000256" key="1">
    <source>
        <dbReference type="ARBA" id="ARBA00022723"/>
    </source>
</evidence>
<dbReference type="Gene3D" id="3.30.60.90">
    <property type="match status" value="1"/>
</dbReference>
<evidence type="ECO:0000256" key="3">
    <source>
        <dbReference type="ARBA" id="ARBA00022833"/>
    </source>
</evidence>
<dbReference type="InterPro" id="IPR043145">
    <property type="entry name" value="Znf_ZZ_sf"/>
</dbReference>
<proteinExistence type="predicted"/>
<accession>A0A8T2NC78</accession>
<dbReference type="SUPFAM" id="SSF57850">
    <property type="entry name" value="RING/U-box"/>
    <property type="match status" value="1"/>
</dbReference>
<dbReference type="PROSITE" id="PS50135">
    <property type="entry name" value="ZF_ZZ_2"/>
    <property type="match status" value="1"/>
</dbReference>
<evidence type="ECO:0000256" key="4">
    <source>
        <dbReference type="PROSITE-ProRule" id="PRU00228"/>
    </source>
</evidence>
<protein>
    <recommendedName>
        <fullName evidence="5">ZZ-type domain-containing protein</fullName>
    </recommendedName>
</protein>
<comment type="caution">
    <text evidence="6">The sequence shown here is derived from an EMBL/GenBank/DDBJ whole genome shotgun (WGS) entry which is preliminary data.</text>
</comment>
<name>A0A8T2NC78_9TELE</name>
<dbReference type="EMBL" id="JAFBMS010000164">
    <property type="protein sequence ID" value="KAG9334077.1"/>
    <property type="molecule type" value="Genomic_DNA"/>
</dbReference>
<sequence length="178" mass="20169">MGSPCSVKMKGSRVSAARVISNITLQARAGQEERTCLQASDSRDEDGIPVEYRSLPEYKELLELKKLKKHKIHEIHAENTLTQHMGYKVSSALTPPKCDGCGTEPIQGVRWHCRDCPQDIAIDFCSNCSDCMFKTETHMPSHQLEPVYQAETFLDRDYCLPHSAGYNYLDPNYFPANR</sequence>
<feature type="domain" description="ZZ-type" evidence="5">
    <location>
        <begin position="93"/>
        <end position="152"/>
    </location>
</feature>
<dbReference type="OrthoDB" id="20473at2759"/>
<dbReference type="Proteomes" id="UP000824540">
    <property type="component" value="Unassembled WGS sequence"/>
</dbReference>
<keyword evidence="3" id="KW-0862">Zinc</keyword>
<dbReference type="InterPro" id="IPR037830">
    <property type="entry name" value="ZZZ3"/>
</dbReference>
<evidence type="ECO:0000256" key="2">
    <source>
        <dbReference type="ARBA" id="ARBA00022771"/>
    </source>
</evidence>
<gene>
    <name evidence="6" type="ORF">JZ751_009169</name>
</gene>
<organism evidence="6 7">
    <name type="scientific">Albula glossodonta</name>
    <name type="common">roundjaw bonefish</name>
    <dbReference type="NCBI Taxonomy" id="121402"/>
    <lineage>
        <taxon>Eukaryota</taxon>
        <taxon>Metazoa</taxon>
        <taxon>Chordata</taxon>
        <taxon>Craniata</taxon>
        <taxon>Vertebrata</taxon>
        <taxon>Euteleostomi</taxon>
        <taxon>Actinopterygii</taxon>
        <taxon>Neopterygii</taxon>
        <taxon>Teleostei</taxon>
        <taxon>Albuliformes</taxon>
        <taxon>Albulidae</taxon>
        <taxon>Albula</taxon>
    </lineage>
</organism>
<evidence type="ECO:0000313" key="6">
    <source>
        <dbReference type="EMBL" id="KAG9334077.1"/>
    </source>
</evidence>
<dbReference type="InterPro" id="IPR000433">
    <property type="entry name" value="Znf_ZZ"/>
</dbReference>
<dbReference type="PANTHER" id="PTHR22705:SF0">
    <property type="entry name" value="ZZ-TYPE ZINC FINGER-CONTAINING PROTEIN 3"/>
    <property type="match status" value="1"/>
</dbReference>
<dbReference type="AlphaFoldDB" id="A0A8T2NC78"/>
<keyword evidence="7" id="KW-1185">Reference proteome</keyword>
<dbReference type="GO" id="GO:0008270">
    <property type="term" value="F:zinc ion binding"/>
    <property type="evidence" value="ECO:0007669"/>
    <property type="project" value="UniProtKB-KW"/>
</dbReference>
<reference evidence="6" key="1">
    <citation type="thesis" date="2021" institute="BYU ScholarsArchive" country="Provo, UT, USA">
        <title>Applications of and Algorithms for Genome Assembly and Genomic Analyses with an Emphasis on Marine Teleosts.</title>
        <authorList>
            <person name="Pickett B.D."/>
        </authorList>
    </citation>
    <scope>NUCLEOTIDE SEQUENCE</scope>
    <source>
        <strain evidence="6">HI-2016</strain>
    </source>
</reference>
<keyword evidence="2 4" id="KW-0863">Zinc-finger</keyword>
<evidence type="ECO:0000313" key="7">
    <source>
        <dbReference type="Proteomes" id="UP000824540"/>
    </source>
</evidence>